<dbReference type="GO" id="GO:0015418">
    <property type="term" value="F:ABC-type quaternary ammonium compound transporting activity"/>
    <property type="evidence" value="ECO:0007669"/>
    <property type="project" value="UniProtKB-EC"/>
</dbReference>
<dbReference type="Pfam" id="PF08402">
    <property type="entry name" value="TOBE_2"/>
    <property type="match status" value="1"/>
</dbReference>
<keyword evidence="7" id="KW-0406">Ion transport</keyword>
<evidence type="ECO:0000313" key="11">
    <source>
        <dbReference type="EMBL" id="NYI99686.1"/>
    </source>
</evidence>
<dbReference type="EMBL" id="JACCFP010000001">
    <property type="protein sequence ID" value="NYI99686.1"/>
    <property type="molecule type" value="Genomic_DNA"/>
</dbReference>
<dbReference type="InterPro" id="IPR027417">
    <property type="entry name" value="P-loop_NTPase"/>
</dbReference>
<dbReference type="PANTHER" id="PTHR42781:SF4">
    <property type="entry name" value="SPERMIDINE_PUTRESCINE IMPORT ATP-BINDING PROTEIN POTA"/>
    <property type="match status" value="1"/>
</dbReference>
<organism evidence="11 12">
    <name type="scientific">Nocardioides thalensis</name>
    <dbReference type="NCBI Taxonomy" id="1914755"/>
    <lineage>
        <taxon>Bacteria</taxon>
        <taxon>Bacillati</taxon>
        <taxon>Actinomycetota</taxon>
        <taxon>Actinomycetes</taxon>
        <taxon>Propionibacteriales</taxon>
        <taxon>Nocardioidaceae</taxon>
        <taxon>Nocardioides</taxon>
    </lineage>
</organism>
<dbReference type="FunFam" id="3.40.50.300:FF:000425">
    <property type="entry name" value="Probable ABC transporter, ATP-binding subunit"/>
    <property type="match status" value="1"/>
</dbReference>
<evidence type="ECO:0000256" key="3">
    <source>
        <dbReference type="ARBA" id="ARBA00022496"/>
    </source>
</evidence>
<dbReference type="InterPro" id="IPR015853">
    <property type="entry name" value="ABC_transpr_FbpC"/>
</dbReference>
<dbReference type="InterPro" id="IPR003439">
    <property type="entry name" value="ABC_transporter-like_ATP-bd"/>
</dbReference>
<dbReference type="PROSITE" id="PS50893">
    <property type="entry name" value="ABC_TRANSPORTER_2"/>
    <property type="match status" value="1"/>
</dbReference>
<dbReference type="EC" id="7.6.2.9" evidence="9"/>
<keyword evidence="4" id="KW-0547">Nucleotide-binding</keyword>
<reference evidence="11 12" key="1">
    <citation type="submission" date="2020-07" db="EMBL/GenBank/DDBJ databases">
        <title>Sequencing the genomes of 1000 actinobacteria strains.</title>
        <authorList>
            <person name="Klenk H.-P."/>
        </authorList>
    </citation>
    <scope>NUCLEOTIDE SEQUENCE [LARGE SCALE GENOMIC DNA]</scope>
    <source>
        <strain evidence="11 12">DSM 103833</strain>
    </source>
</reference>
<dbReference type="InterPro" id="IPR017871">
    <property type="entry name" value="ABC_transporter-like_CS"/>
</dbReference>
<keyword evidence="1" id="KW-0813">Transport</keyword>
<evidence type="ECO:0000256" key="9">
    <source>
        <dbReference type="ARBA" id="ARBA00066388"/>
    </source>
</evidence>
<dbReference type="Pfam" id="PF00005">
    <property type="entry name" value="ABC_tran"/>
    <property type="match status" value="1"/>
</dbReference>
<dbReference type="InterPro" id="IPR003593">
    <property type="entry name" value="AAA+_ATPase"/>
</dbReference>
<keyword evidence="6" id="KW-0408">Iron</keyword>
<dbReference type="RefSeq" id="WP_179666305.1">
    <property type="nucleotide sequence ID" value="NZ_JACCFP010000001.1"/>
</dbReference>
<comment type="caution">
    <text evidence="11">The sequence shown here is derived from an EMBL/GenBank/DDBJ whole genome shotgun (WGS) entry which is preliminary data.</text>
</comment>
<feature type="domain" description="ABC transporter" evidence="10">
    <location>
        <begin position="4"/>
        <end position="244"/>
    </location>
</feature>
<proteinExistence type="predicted"/>
<dbReference type="CDD" id="cd03259">
    <property type="entry name" value="ABC_Carb_Solutes_like"/>
    <property type="match status" value="1"/>
</dbReference>
<dbReference type="InterPro" id="IPR050093">
    <property type="entry name" value="ABC_SmlMolc_Importer"/>
</dbReference>
<evidence type="ECO:0000256" key="7">
    <source>
        <dbReference type="ARBA" id="ARBA00023065"/>
    </source>
</evidence>
<dbReference type="InterPro" id="IPR013611">
    <property type="entry name" value="Transp-assoc_OB_typ2"/>
</dbReference>
<gene>
    <name evidence="11" type="ORF">HNR19_000385</name>
</gene>
<evidence type="ECO:0000259" key="10">
    <source>
        <dbReference type="PROSITE" id="PS50893"/>
    </source>
</evidence>
<keyword evidence="12" id="KW-1185">Reference proteome</keyword>
<accession>A0A853BXW6</accession>
<evidence type="ECO:0000256" key="4">
    <source>
        <dbReference type="ARBA" id="ARBA00022741"/>
    </source>
</evidence>
<evidence type="ECO:0000256" key="1">
    <source>
        <dbReference type="ARBA" id="ARBA00022448"/>
    </source>
</evidence>
<evidence type="ECO:0000256" key="8">
    <source>
        <dbReference type="ARBA" id="ARBA00023136"/>
    </source>
</evidence>
<dbReference type="PROSITE" id="PS00211">
    <property type="entry name" value="ABC_TRANSPORTER_1"/>
    <property type="match status" value="1"/>
</dbReference>
<evidence type="ECO:0000313" key="12">
    <source>
        <dbReference type="Proteomes" id="UP000530424"/>
    </source>
</evidence>
<evidence type="ECO:0000256" key="6">
    <source>
        <dbReference type="ARBA" id="ARBA00023004"/>
    </source>
</evidence>
<name>A0A853BXW6_9ACTN</name>
<protein>
    <recommendedName>
        <fullName evidence="9">ABC-type quaternary amine transporter</fullName>
        <ecNumber evidence="9">7.6.2.9</ecNumber>
    </recommendedName>
</protein>
<keyword evidence="2" id="KW-1003">Cell membrane</keyword>
<dbReference type="SUPFAM" id="SSF50331">
    <property type="entry name" value="MOP-like"/>
    <property type="match status" value="1"/>
</dbReference>
<dbReference type="InterPro" id="IPR008995">
    <property type="entry name" value="Mo/tungstate-bd_C_term_dom"/>
</dbReference>
<dbReference type="GO" id="GO:0043190">
    <property type="term" value="C:ATP-binding cassette (ABC) transporter complex"/>
    <property type="evidence" value="ECO:0007669"/>
    <property type="project" value="InterPro"/>
</dbReference>
<dbReference type="PANTHER" id="PTHR42781">
    <property type="entry name" value="SPERMIDINE/PUTRESCINE IMPORT ATP-BINDING PROTEIN POTA"/>
    <property type="match status" value="1"/>
</dbReference>
<evidence type="ECO:0000256" key="2">
    <source>
        <dbReference type="ARBA" id="ARBA00022475"/>
    </source>
</evidence>
<dbReference type="SMART" id="SM00382">
    <property type="entry name" value="AAA"/>
    <property type="match status" value="1"/>
</dbReference>
<evidence type="ECO:0000256" key="5">
    <source>
        <dbReference type="ARBA" id="ARBA00022840"/>
    </source>
</evidence>
<dbReference type="GO" id="GO:0005524">
    <property type="term" value="F:ATP binding"/>
    <property type="evidence" value="ECO:0007669"/>
    <property type="project" value="UniProtKB-KW"/>
</dbReference>
<keyword evidence="5 11" id="KW-0067">ATP-binding</keyword>
<dbReference type="GO" id="GO:0015408">
    <property type="term" value="F:ABC-type ferric iron transporter activity"/>
    <property type="evidence" value="ECO:0007669"/>
    <property type="project" value="InterPro"/>
</dbReference>
<dbReference type="Proteomes" id="UP000530424">
    <property type="component" value="Unassembled WGS sequence"/>
</dbReference>
<dbReference type="AlphaFoldDB" id="A0A853BXW6"/>
<keyword evidence="3" id="KW-0410">Iron transport</keyword>
<dbReference type="SUPFAM" id="SSF52540">
    <property type="entry name" value="P-loop containing nucleoside triphosphate hydrolases"/>
    <property type="match status" value="1"/>
</dbReference>
<dbReference type="Gene3D" id="3.40.50.300">
    <property type="entry name" value="P-loop containing nucleotide triphosphate hydrolases"/>
    <property type="match status" value="1"/>
</dbReference>
<dbReference type="GO" id="GO:0016887">
    <property type="term" value="F:ATP hydrolysis activity"/>
    <property type="evidence" value="ECO:0007669"/>
    <property type="project" value="InterPro"/>
</dbReference>
<sequence length="345" mass="35360">MSAVEVRNLVAAYDTAPVLHGVSLTVEPGAVAAVLGPSGSGKSTLLRVLAGLHRPVSGSVTIGDRLVDDAAATFVPPERRGIGLVPQTGALFPHLTVAGNVGFGLRDSGGGASRPDRAARRQRVADLLELTGLAELARRMPHQLSGGQRQRVALARALAPDPHLVLLDEPFTALDAGLRVSLRAEVLRILRAAGATALLVTHDQAEAMSMASTVALIRDGRIEQAGTPVEVYAAPATPWVGTFLGESTLVPATSDGSTATCALGILRHDAAAAGPVRLLVRPEQVALDGSGVTGTVVAVDFQGHDALVTVQVSDIPVRARVPATALPAVGAEVAVAVRGEVRAFA</sequence>
<keyword evidence="8" id="KW-0472">Membrane</keyword>